<keyword evidence="4" id="KW-0456">Lyase</keyword>
<evidence type="ECO:0000256" key="2">
    <source>
        <dbReference type="ARBA" id="ARBA00022723"/>
    </source>
</evidence>
<dbReference type="GO" id="GO:0046872">
    <property type="term" value="F:metal ion binding"/>
    <property type="evidence" value="ECO:0007669"/>
    <property type="project" value="UniProtKB-KW"/>
</dbReference>
<comment type="caution">
    <text evidence="6">The sequence shown here is derived from an EMBL/GenBank/DDBJ whole genome shotgun (WGS) entry which is preliminary data.</text>
</comment>
<sequence length="399" mass="43226">MMFCGCVVRSSSREHEELPQAVTELGEIPASASGGFVSCSCGSTRVALKGLPAKTVLCHCEDCRRWTGSVGQLAAWYPRAQVRVSADLVEFSKGSSRIRKCCPKCFTPLLTELVPADLMETRIPTLTPVLDAHFFCLKPMLQFRDQVPKFADLPKALGGSGLIASELSVQATAERVFTGQCLCTSVQIVVSEPEHSVFLCHCRQCQSWTGSLGSYAVLFHEKDVQIIGSLVEVEGKMACATCFSRISSKDHAGTGLIALCGGVLNSPPAVQMHLHYGQRVLSVKDRVAKFNDAPVEQGGSGTLLGKDADPYMITITRTGRQSLGLELWCSARMCRVLRVWPGSLVSDWNQICSEDCIVQNFDRLISINGKSAASAEDIAQLDATVGTFVLVFARHTPCE</sequence>
<keyword evidence="3" id="KW-0862">Zinc</keyword>
<dbReference type="InterPro" id="IPR011057">
    <property type="entry name" value="Mss4-like_sf"/>
</dbReference>
<accession>A0AA36HRI2</accession>
<dbReference type="InterPro" id="IPR036034">
    <property type="entry name" value="PDZ_sf"/>
</dbReference>
<evidence type="ECO:0000256" key="1">
    <source>
        <dbReference type="ARBA" id="ARBA00005495"/>
    </source>
</evidence>
<dbReference type="PANTHER" id="PTHR33337:SF40">
    <property type="entry name" value="CENP-V_GFA DOMAIN-CONTAINING PROTEIN-RELATED"/>
    <property type="match status" value="1"/>
</dbReference>
<reference evidence="6" key="1">
    <citation type="submission" date="2023-08" db="EMBL/GenBank/DDBJ databases">
        <authorList>
            <person name="Chen Y."/>
            <person name="Shah S."/>
            <person name="Dougan E. K."/>
            <person name="Thang M."/>
            <person name="Chan C."/>
        </authorList>
    </citation>
    <scope>NUCLEOTIDE SEQUENCE</scope>
</reference>
<gene>
    <name evidence="6" type="ORF">EVOR1521_LOCUS3252</name>
</gene>
<dbReference type="Proteomes" id="UP001178507">
    <property type="component" value="Unassembled WGS sequence"/>
</dbReference>
<keyword evidence="7" id="KW-1185">Reference proteome</keyword>
<evidence type="ECO:0000259" key="5">
    <source>
        <dbReference type="PROSITE" id="PS51891"/>
    </source>
</evidence>
<dbReference type="EMBL" id="CAUJNA010000195">
    <property type="protein sequence ID" value="CAJ1373435.1"/>
    <property type="molecule type" value="Genomic_DNA"/>
</dbReference>
<dbReference type="GO" id="GO:0016846">
    <property type="term" value="F:carbon-sulfur lyase activity"/>
    <property type="evidence" value="ECO:0007669"/>
    <property type="project" value="InterPro"/>
</dbReference>
<dbReference type="InterPro" id="IPR006913">
    <property type="entry name" value="CENP-V/GFA"/>
</dbReference>
<evidence type="ECO:0000256" key="3">
    <source>
        <dbReference type="ARBA" id="ARBA00022833"/>
    </source>
</evidence>
<dbReference type="PANTHER" id="PTHR33337">
    <property type="entry name" value="GFA DOMAIN-CONTAINING PROTEIN"/>
    <property type="match status" value="1"/>
</dbReference>
<organism evidence="6 7">
    <name type="scientific">Effrenium voratum</name>
    <dbReference type="NCBI Taxonomy" id="2562239"/>
    <lineage>
        <taxon>Eukaryota</taxon>
        <taxon>Sar</taxon>
        <taxon>Alveolata</taxon>
        <taxon>Dinophyceae</taxon>
        <taxon>Suessiales</taxon>
        <taxon>Symbiodiniaceae</taxon>
        <taxon>Effrenium</taxon>
    </lineage>
</organism>
<evidence type="ECO:0000313" key="6">
    <source>
        <dbReference type="EMBL" id="CAJ1373435.1"/>
    </source>
</evidence>
<keyword evidence="2" id="KW-0479">Metal-binding</keyword>
<dbReference type="AlphaFoldDB" id="A0AA36HRI2"/>
<dbReference type="SUPFAM" id="SSF51316">
    <property type="entry name" value="Mss4-like"/>
    <property type="match status" value="2"/>
</dbReference>
<evidence type="ECO:0000256" key="4">
    <source>
        <dbReference type="ARBA" id="ARBA00023239"/>
    </source>
</evidence>
<proteinExistence type="inferred from homology"/>
<comment type="similarity">
    <text evidence="1">Belongs to the Gfa family.</text>
</comment>
<dbReference type="Pfam" id="PF04828">
    <property type="entry name" value="GFA"/>
    <property type="match status" value="2"/>
</dbReference>
<name>A0AA36HRI2_9DINO</name>
<dbReference type="SUPFAM" id="SSF50156">
    <property type="entry name" value="PDZ domain-like"/>
    <property type="match status" value="1"/>
</dbReference>
<dbReference type="Gene3D" id="3.90.1590.10">
    <property type="entry name" value="glutathione-dependent formaldehyde- activating enzyme (gfa)"/>
    <property type="match status" value="2"/>
</dbReference>
<dbReference type="PROSITE" id="PS51891">
    <property type="entry name" value="CENP_V_GFA"/>
    <property type="match status" value="1"/>
</dbReference>
<protein>
    <recommendedName>
        <fullName evidence="5">CENP-V/GFA domain-containing protein</fullName>
    </recommendedName>
</protein>
<evidence type="ECO:0000313" key="7">
    <source>
        <dbReference type="Proteomes" id="UP001178507"/>
    </source>
</evidence>
<feature type="domain" description="CENP-V/GFA" evidence="5">
    <location>
        <begin position="32"/>
        <end position="141"/>
    </location>
</feature>